<evidence type="ECO:0000313" key="1">
    <source>
        <dbReference type="EMBL" id="KAH7942894.1"/>
    </source>
</evidence>
<dbReference type="AlphaFoldDB" id="A0A9D4SQJ6"/>
<gene>
    <name evidence="1" type="ORF">HPB52_002071</name>
</gene>
<protein>
    <submittedName>
        <fullName evidence="1">Uncharacterized protein</fullName>
    </submittedName>
</protein>
<name>A0A9D4SQJ6_RHISA</name>
<evidence type="ECO:0000313" key="2">
    <source>
        <dbReference type="Proteomes" id="UP000821837"/>
    </source>
</evidence>
<sequence length="135" mass="15510">MIREQKTAYANIAQLLNDNGECLNPRNVFNASINFNRVKSAAQVEAEVRDTLRGTGLQCISCEVRDSSLKFDSLDTILDILLTVFPFKDFVSAEEWEDFRNLWAEVLYPKLSPTPEEQLALKFTYYLVHARRSTD</sequence>
<proteinExistence type="predicted"/>
<reference evidence="1" key="1">
    <citation type="journal article" date="2020" name="Cell">
        <title>Large-Scale Comparative Analyses of Tick Genomes Elucidate Their Genetic Diversity and Vector Capacities.</title>
        <authorList>
            <consortium name="Tick Genome and Microbiome Consortium (TIGMIC)"/>
            <person name="Jia N."/>
            <person name="Wang J."/>
            <person name="Shi W."/>
            <person name="Du L."/>
            <person name="Sun Y."/>
            <person name="Zhan W."/>
            <person name="Jiang J.F."/>
            <person name="Wang Q."/>
            <person name="Zhang B."/>
            <person name="Ji P."/>
            <person name="Bell-Sakyi L."/>
            <person name="Cui X.M."/>
            <person name="Yuan T.T."/>
            <person name="Jiang B.G."/>
            <person name="Yang W.F."/>
            <person name="Lam T.T."/>
            <person name="Chang Q.C."/>
            <person name="Ding S.J."/>
            <person name="Wang X.J."/>
            <person name="Zhu J.G."/>
            <person name="Ruan X.D."/>
            <person name="Zhao L."/>
            <person name="Wei J.T."/>
            <person name="Ye R.Z."/>
            <person name="Que T.C."/>
            <person name="Du C.H."/>
            <person name="Zhou Y.H."/>
            <person name="Cheng J.X."/>
            <person name="Dai P.F."/>
            <person name="Guo W.B."/>
            <person name="Han X.H."/>
            <person name="Huang E.J."/>
            <person name="Li L.F."/>
            <person name="Wei W."/>
            <person name="Gao Y.C."/>
            <person name="Liu J.Z."/>
            <person name="Shao H.Z."/>
            <person name="Wang X."/>
            <person name="Wang C.C."/>
            <person name="Yang T.C."/>
            <person name="Huo Q.B."/>
            <person name="Li W."/>
            <person name="Chen H.Y."/>
            <person name="Chen S.E."/>
            <person name="Zhou L.G."/>
            <person name="Ni X.B."/>
            <person name="Tian J.H."/>
            <person name="Sheng Y."/>
            <person name="Liu T."/>
            <person name="Pan Y.S."/>
            <person name="Xia L.Y."/>
            <person name="Li J."/>
            <person name="Zhao F."/>
            <person name="Cao W.C."/>
        </authorList>
    </citation>
    <scope>NUCLEOTIDE SEQUENCE</scope>
    <source>
        <strain evidence="1">Rsan-2018</strain>
    </source>
</reference>
<reference evidence="1" key="2">
    <citation type="submission" date="2021-09" db="EMBL/GenBank/DDBJ databases">
        <authorList>
            <person name="Jia N."/>
            <person name="Wang J."/>
            <person name="Shi W."/>
            <person name="Du L."/>
            <person name="Sun Y."/>
            <person name="Zhan W."/>
            <person name="Jiang J."/>
            <person name="Wang Q."/>
            <person name="Zhang B."/>
            <person name="Ji P."/>
            <person name="Sakyi L.B."/>
            <person name="Cui X."/>
            <person name="Yuan T."/>
            <person name="Jiang B."/>
            <person name="Yang W."/>
            <person name="Lam T.T.-Y."/>
            <person name="Chang Q."/>
            <person name="Ding S."/>
            <person name="Wang X."/>
            <person name="Zhu J."/>
            <person name="Ruan X."/>
            <person name="Zhao L."/>
            <person name="Wei J."/>
            <person name="Que T."/>
            <person name="Du C."/>
            <person name="Cheng J."/>
            <person name="Dai P."/>
            <person name="Han X."/>
            <person name="Huang E."/>
            <person name="Gao Y."/>
            <person name="Liu J."/>
            <person name="Shao H."/>
            <person name="Ye R."/>
            <person name="Li L."/>
            <person name="Wei W."/>
            <person name="Wang X."/>
            <person name="Wang C."/>
            <person name="Huo Q."/>
            <person name="Li W."/>
            <person name="Guo W."/>
            <person name="Chen H."/>
            <person name="Chen S."/>
            <person name="Zhou L."/>
            <person name="Zhou L."/>
            <person name="Ni X."/>
            <person name="Tian J."/>
            <person name="Zhou Y."/>
            <person name="Sheng Y."/>
            <person name="Liu T."/>
            <person name="Pan Y."/>
            <person name="Xia L."/>
            <person name="Li J."/>
            <person name="Zhao F."/>
            <person name="Cao W."/>
        </authorList>
    </citation>
    <scope>NUCLEOTIDE SEQUENCE</scope>
    <source>
        <strain evidence="1">Rsan-2018</strain>
        <tissue evidence="1">Larvae</tissue>
    </source>
</reference>
<dbReference type="EMBL" id="JABSTV010001253">
    <property type="protein sequence ID" value="KAH7942894.1"/>
    <property type="molecule type" value="Genomic_DNA"/>
</dbReference>
<comment type="caution">
    <text evidence="1">The sequence shown here is derived from an EMBL/GenBank/DDBJ whole genome shotgun (WGS) entry which is preliminary data.</text>
</comment>
<dbReference type="Proteomes" id="UP000821837">
    <property type="component" value="Unassembled WGS sequence"/>
</dbReference>
<accession>A0A9D4SQJ6</accession>
<dbReference type="VEuPathDB" id="VectorBase:RSAN_026459"/>
<keyword evidence="2" id="KW-1185">Reference proteome</keyword>
<organism evidence="1 2">
    <name type="scientific">Rhipicephalus sanguineus</name>
    <name type="common">Brown dog tick</name>
    <name type="synonym">Ixodes sanguineus</name>
    <dbReference type="NCBI Taxonomy" id="34632"/>
    <lineage>
        <taxon>Eukaryota</taxon>
        <taxon>Metazoa</taxon>
        <taxon>Ecdysozoa</taxon>
        <taxon>Arthropoda</taxon>
        <taxon>Chelicerata</taxon>
        <taxon>Arachnida</taxon>
        <taxon>Acari</taxon>
        <taxon>Parasitiformes</taxon>
        <taxon>Ixodida</taxon>
        <taxon>Ixodoidea</taxon>
        <taxon>Ixodidae</taxon>
        <taxon>Rhipicephalinae</taxon>
        <taxon>Rhipicephalus</taxon>
        <taxon>Rhipicephalus</taxon>
    </lineage>
</organism>